<gene>
    <name evidence="1" type="ORF">SCF082_LOCUS15002</name>
</gene>
<sequence>ERRLLSVTPELLFSNGGVSSNPENFTQVGDAVFFTATSTGFGTELWVTDGTPSGTTMVADINPGPDSADPFNLVEFDGRLVFAASDGDDNFEPWISDGTESGTHRIKDINPGGSSIEFGKRYLYVPPGFPNPFPYPIELPPLEYMALTLEETQFSTIMEFGRSSLLSSFKAADTFFFGALTDNEGFELWRTDGTQEGTQLVRDMYPGNSSVHFYGPYTDIWGLTDVEGTLFYAGYDGEGDYGILKSDGSEEGTVSVTDVNPNDTTYPLRLVALNDELLFFTIDGSSLDGFNFWKSDGTEAGTALIKSFPNSSGDGIPYIRQLAVSEGLLFFAADDGANGKELWISDGTEAGTSLLADIQPGAAWSDPHDLTSVNGGIFFTANDGIH</sequence>
<dbReference type="NCBIfam" id="TIGR04534">
    <property type="entry name" value="ELWxxDGT_rpt"/>
    <property type="match status" value="1"/>
</dbReference>
<proteinExistence type="predicted"/>
<accession>A0ABP0K1N6</accession>
<evidence type="ECO:0000313" key="1">
    <source>
        <dbReference type="EMBL" id="CAK9020666.1"/>
    </source>
</evidence>
<feature type="non-terminal residue" evidence="1">
    <location>
        <position position="386"/>
    </location>
</feature>
<keyword evidence="2" id="KW-1185">Reference proteome</keyword>
<comment type="caution">
    <text evidence="1">The sequence shown here is derived from an EMBL/GenBank/DDBJ whole genome shotgun (WGS) entry which is preliminary data.</text>
</comment>
<name>A0ABP0K1N6_9DINO</name>
<protein>
    <submittedName>
        <fullName evidence="1">Bifunctional hemolysin/adenylate cyclase</fullName>
    </submittedName>
</protein>
<dbReference type="EMBL" id="CAXAMM010009541">
    <property type="protein sequence ID" value="CAK9020666.1"/>
    <property type="molecule type" value="Genomic_DNA"/>
</dbReference>
<evidence type="ECO:0000313" key="2">
    <source>
        <dbReference type="Proteomes" id="UP001642464"/>
    </source>
</evidence>
<organism evidence="1 2">
    <name type="scientific">Durusdinium trenchii</name>
    <dbReference type="NCBI Taxonomy" id="1381693"/>
    <lineage>
        <taxon>Eukaryota</taxon>
        <taxon>Sar</taxon>
        <taxon>Alveolata</taxon>
        <taxon>Dinophyceae</taxon>
        <taxon>Suessiales</taxon>
        <taxon>Symbiodiniaceae</taxon>
        <taxon>Durusdinium</taxon>
    </lineage>
</organism>
<reference evidence="1 2" key="1">
    <citation type="submission" date="2024-02" db="EMBL/GenBank/DDBJ databases">
        <authorList>
            <person name="Chen Y."/>
            <person name="Shah S."/>
            <person name="Dougan E. K."/>
            <person name="Thang M."/>
            <person name="Chan C."/>
        </authorList>
    </citation>
    <scope>NUCLEOTIDE SEQUENCE [LARGE SCALE GENOMIC DNA]</scope>
</reference>
<feature type="non-terminal residue" evidence="1">
    <location>
        <position position="1"/>
    </location>
</feature>
<dbReference type="InterPro" id="IPR030916">
    <property type="entry name" value="ELWxxDGT_rpt"/>
</dbReference>
<dbReference type="Proteomes" id="UP001642464">
    <property type="component" value="Unassembled WGS sequence"/>
</dbReference>